<dbReference type="InterPro" id="IPR036388">
    <property type="entry name" value="WH-like_DNA-bd_sf"/>
</dbReference>
<evidence type="ECO:0000256" key="4">
    <source>
        <dbReference type="SAM" id="Coils"/>
    </source>
</evidence>
<evidence type="ECO:0000256" key="3">
    <source>
        <dbReference type="HAMAP-Rule" id="MF_00245"/>
    </source>
</evidence>
<dbReference type="InterPro" id="IPR054831">
    <property type="entry name" value="UPF0122_fam_protein"/>
</dbReference>
<reference evidence="5" key="1">
    <citation type="journal article" date="2021" name="PeerJ">
        <title>Extensive microbial diversity within the chicken gut microbiome revealed by metagenomics and culture.</title>
        <authorList>
            <person name="Gilroy R."/>
            <person name="Ravi A."/>
            <person name="Getino M."/>
            <person name="Pursley I."/>
            <person name="Horton D.L."/>
            <person name="Alikhan N.F."/>
            <person name="Baker D."/>
            <person name="Gharbi K."/>
            <person name="Hall N."/>
            <person name="Watson M."/>
            <person name="Adriaenssens E.M."/>
            <person name="Foster-Nyarko E."/>
            <person name="Jarju S."/>
            <person name="Secka A."/>
            <person name="Antonio M."/>
            <person name="Oren A."/>
            <person name="Chaudhuri R.R."/>
            <person name="La Ragione R."/>
            <person name="Hildebrand F."/>
            <person name="Pallen M.J."/>
        </authorList>
    </citation>
    <scope>NUCLEOTIDE SEQUENCE</scope>
    <source>
        <strain evidence="5">ChiBcolR8-3208</strain>
    </source>
</reference>
<comment type="caution">
    <text evidence="5">The sequence shown here is derived from an EMBL/GenBank/DDBJ whole genome shotgun (WGS) entry which is preliminary data.</text>
</comment>
<reference evidence="5" key="2">
    <citation type="submission" date="2021-04" db="EMBL/GenBank/DDBJ databases">
        <authorList>
            <person name="Gilroy R."/>
        </authorList>
    </citation>
    <scope>NUCLEOTIDE SEQUENCE</scope>
    <source>
        <strain evidence="5">ChiBcolR8-3208</strain>
    </source>
</reference>
<dbReference type="EMBL" id="DWXZ01000241">
    <property type="protein sequence ID" value="HJB38628.1"/>
    <property type="molecule type" value="Genomic_DNA"/>
</dbReference>
<comment type="similarity">
    <text evidence="1 3">Belongs to the UPF0122 family.</text>
</comment>
<dbReference type="GO" id="GO:0003677">
    <property type="term" value="F:DNA binding"/>
    <property type="evidence" value="ECO:0007669"/>
    <property type="project" value="UniProtKB-KW"/>
</dbReference>
<dbReference type="AlphaFoldDB" id="A0A9D2RZK6"/>
<proteinExistence type="inferred from homology"/>
<dbReference type="Proteomes" id="UP000824214">
    <property type="component" value="Unassembled WGS sequence"/>
</dbReference>
<sequence length="122" mass="13944">MAKDLRISFLLDFYGDMLTDTQREVVDAYYNEDLSLAEIAQDRDITRQGVRDAIKRAEQQLLEMEERLGLARRFQEIQKALTLICDCALAIQDFNEQNGRVPGIDENAGKILECAQEISMEA</sequence>
<evidence type="ECO:0000256" key="1">
    <source>
        <dbReference type="ARBA" id="ARBA00008720"/>
    </source>
</evidence>
<name>A0A9D2RZK6_9FIRM</name>
<evidence type="ECO:0000313" key="6">
    <source>
        <dbReference type="Proteomes" id="UP000824214"/>
    </source>
</evidence>
<dbReference type="InterPro" id="IPR007394">
    <property type="entry name" value="UPF0122"/>
</dbReference>
<organism evidence="5 6">
    <name type="scientific">Candidatus Acutalibacter ornithocaccae</name>
    <dbReference type="NCBI Taxonomy" id="2838416"/>
    <lineage>
        <taxon>Bacteria</taxon>
        <taxon>Bacillati</taxon>
        <taxon>Bacillota</taxon>
        <taxon>Clostridia</taxon>
        <taxon>Eubacteriales</taxon>
        <taxon>Acutalibacteraceae</taxon>
        <taxon>Acutalibacter</taxon>
    </lineage>
</organism>
<dbReference type="Pfam" id="PF04297">
    <property type="entry name" value="UPF0122"/>
    <property type="match status" value="1"/>
</dbReference>
<accession>A0A9D2RZK6</accession>
<keyword evidence="5" id="KW-0238">DNA-binding</keyword>
<dbReference type="SUPFAM" id="SSF88659">
    <property type="entry name" value="Sigma3 and sigma4 domains of RNA polymerase sigma factors"/>
    <property type="match status" value="1"/>
</dbReference>
<dbReference type="HAMAP" id="MF_00245">
    <property type="entry name" value="UPF0122"/>
    <property type="match status" value="1"/>
</dbReference>
<comment type="function">
    <text evidence="2 3">Might take part in the signal recognition particle (SRP) pathway. This is inferred from the conservation of its genetic proximity to ftsY/ffh. May be a regulatory protein.</text>
</comment>
<gene>
    <name evidence="5" type="ORF">H9942_11290</name>
</gene>
<evidence type="ECO:0000313" key="5">
    <source>
        <dbReference type="EMBL" id="HJB38628.1"/>
    </source>
</evidence>
<evidence type="ECO:0000256" key="2">
    <source>
        <dbReference type="ARBA" id="ARBA00024764"/>
    </source>
</evidence>
<dbReference type="PANTHER" id="PTHR40083:SF1">
    <property type="entry name" value="UPF0122 PROTEIN YLXM"/>
    <property type="match status" value="1"/>
</dbReference>
<dbReference type="Gene3D" id="1.10.10.10">
    <property type="entry name" value="Winged helix-like DNA-binding domain superfamily/Winged helix DNA-binding domain"/>
    <property type="match status" value="1"/>
</dbReference>
<keyword evidence="4" id="KW-0175">Coiled coil</keyword>
<dbReference type="NCBIfam" id="NF045758">
    <property type="entry name" value="YlxM"/>
    <property type="match status" value="1"/>
</dbReference>
<protein>
    <recommendedName>
        <fullName evidence="3">UPF0122 protein H9942_11290</fullName>
    </recommendedName>
</protein>
<feature type="coiled-coil region" evidence="4">
    <location>
        <begin position="47"/>
        <end position="74"/>
    </location>
</feature>
<dbReference type="InterPro" id="IPR013324">
    <property type="entry name" value="RNA_pol_sigma_r3/r4-like"/>
</dbReference>
<dbReference type="PANTHER" id="PTHR40083">
    <property type="entry name" value="UPF0122 PROTEIN CBO2450/CLC_2298"/>
    <property type="match status" value="1"/>
</dbReference>